<sequence>MGLDDLREFRRLDDVRPAGARGTPVVADERTMGAMRRVFGYLFPAEWEPAAPPRSWVATIAWRLLRPRERTSVAITSRDRSGAVAAFDFVALPVLHGPQYECNSFLFRMDAPGAGGAPRWLLYMSDVSELDVAAFAPQLREAQQQLLSPAEAAADAAPYQPLELLVLDMMSWAPYVSHLSVEAALALAAALGARQTHFTGLSHTLEYAAMTQELHRRGVGGCMAMGYDGCVIAEAADGGA</sequence>
<reference evidence="1" key="2">
    <citation type="submission" date="2013-03" db="EMBL/GenBank/DDBJ databases">
        <authorList>
            <person name="Motta M.C.M."/>
            <person name="Martins A.C.A."/>
            <person name="Preta C.M.C.C."/>
            <person name="Silva R."/>
            <person name="de Souza S.S."/>
            <person name="Klein C.C."/>
            <person name="de Almeida L.G.P."/>
            <person name="Cunha O.L."/>
            <person name="Colabardini A.C."/>
            <person name="Lima B.A."/>
            <person name="Machado C.R."/>
            <person name="Soares C.M.A."/>
            <person name="de Menezes C.B.A."/>
            <person name="Bartolomeu D.C."/>
            <person name="Grisard E.C."/>
            <person name="Fantinatti-Garboggini F."/>
            <person name="Rodrigues-Luiz G.F."/>
            <person name="Wagner G."/>
            <person name="Goldman G.H."/>
            <person name="Fietto J.L.R."/>
            <person name="Ciapina L.P."/>
            <person name="Brocchi M."/>
            <person name="Elias M.C."/>
            <person name="Goldman M.H.S."/>
            <person name="Sagot M.-F."/>
            <person name="Pereira M."/>
            <person name="Stoco P.H."/>
            <person name="Teixeira S.M.R."/>
            <person name="de Mendonca-Neto R.P."/>
            <person name="Maciel T.E.F."/>
            <person name="Mendes T.A.O."/>
            <person name="Urmenyi T.P."/>
            <person name="Teixeira M.M.G."/>
            <person name="de Camargo E.F.P."/>
            <person name="de Sousa W."/>
            <person name="Schenkman S."/>
            <person name="de Vasconcelos A.T.R."/>
        </authorList>
    </citation>
    <scope>NUCLEOTIDE SEQUENCE</scope>
</reference>
<accession>S9UJL2</accession>
<gene>
    <name evidence="2" type="ORF">STCU_02082</name>
    <name evidence="1" type="ORF">STCU_04793</name>
</gene>
<proteinExistence type="predicted"/>
<dbReference type="PANTHER" id="PTHR42663">
    <property type="entry name" value="HYDROLASE C777.06C-RELATED-RELATED"/>
    <property type="match status" value="1"/>
</dbReference>
<dbReference type="InterPro" id="IPR036866">
    <property type="entry name" value="RibonucZ/Hydroxyglut_hydro"/>
</dbReference>
<name>S9UJL2_9TRYP</name>
<keyword evidence="3" id="KW-1185">Reference proteome</keyword>
<dbReference type="EMBL" id="ATMH01002082">
    <property type="protein sequence ID" value="EPY33684.1"/>
    <property type="molecule type" value="Genomic_DNA"/>
</dbReference>
<evidence type="ECO:0000313" key="1">
    <source>
        <dbReference type="EMBL" id="EPY28964.1"/>
    </source>
</evidence>
<dbReference type="SUPFAM" id="SSF56281">
    <property type="entry name" value="Metallo-hydrolase/oxidoreductase"/>
    <property type="match status" value="1"/>
</dbReference>
<evidence type="ECO:0000313" key="2">
    <source>
        <dbReference type="EMBL" id="EPY33684.1"/>
    </source>
</evidence>
<dbReference type="AlphaFoldDB" id="S9UJL2"/>
<comment type="caution">
    <text evidence="1">The sequence shown here is derived from an EMBL/GenBank/DDBJ whole genome shotgun (WGS) entry which is preliminary data.</text>
</comment>
<evidence type="ECO:0000313" key="3">
    <source>
        <dbReference type="Proteomes" id="UP000015354"/>
    </source>
</evidence>
<organism evidence="1 3">
    <name type="scientific">Strigomonas culicis</name>
    <dbReference type="NCBI Taxonomy" id="28005"/>
    <lineage>
        <taxon>Eukaryota</taxon>
        <taxon>Discoba</taxon>
        <taxon>Euglenozoa</taxon>
        <taxon>Kinetoplastea</taxon>
        <taxon>Metakinetoplastina</taxon>
        <taxon>Trypanosomatida</taxon>
        <taxon>Trypanosomatidae</taxon>
        <taxon>Strigomonadinae</taxon>
        <taxon>Strigomonas</taxon>
    </lineage>
</organism>
<dbReference type="Proteomes" id="UP000015354">
    <property type="component" value="Unassembled WGS sequence"/>
</dbReference>
<reference evidence="1 3" key="1">
    <citation type="journal article" date="2013" name="PLoS ONE">
        <title>Predicting the Proteins of Angomonas deanei, Strigomonas culicis and Their Respective Endosymbionts Reveals New Aspects of the Trypanosomatidae Family.</title>
        <authorList>
            <person name="Motta M.C."/>
            <person name="Martins A.C."/>
            <person name="de Souza S.S."/>
            <person name="Catta-Preta C.M."/>
            <person name="Silva R."/>
            <person name="Klein C.C."/>
            <person name="de Almeida L.G."/>
            <person name="de Lima Cunha O."/>
            <person name="Ciapina L.P."/>
            <person name="Brocchi M."/>
            <person name="Colabardini A.C."/>
            <person name="de Araujo Lima B."/>
            <person name="Machado C.R."/>
            <person name="de Almeida Soares C.M."/>
            <person name="Probst C.M."/>
            <person name="de Menezes C.B."/>
            <person name="Thompson C.E."/>
            <person name="Bartholomeu D.C."/>
            <person name="Gradia D.F."/>
            <person name="Pavoni D.P."/>
            <person name="Grisard E.C."/>
            <person name="Fantinatti-Garboggini F."/>
            <person name="Marchini F.K."/>
            <person name="Rodrigues-Luiz G.F."/>
            <person name="Wagner G."/>
            <person name="Goldman G.H."/>
            <person name="Fietto J.L."/>
            <person name="Elias M.C."/>
            <person name="Goldman M.H."/>
            <person name="Sagot M.F."/>
            <person name="Pereira M."/>
            <person name="Stoco P.H."/>
            <person name="de Mendonca-Neto R.P."/>
            <person name="Teixeira S.M."/>
            <person name="Maciel T.E."/>
            <person name="de Oliveira Mendes T.A."/>
            <person name="Urmenyi T.P."/>
            <person name="de Souza W."/>
            <person name="Schenkman S."/>
            <person name="de Vasconcelos A.T."/>
        </authorList>
    </citation>
    <scope>NUCLEOTIDE SEQUENCE [LARGE SCALE GENOMIC DNA]</scope>
</reference>
<dbReference type="EMBL" id="ATMH01004793">
    <property type="protein sequence ID" value="EPY28964.1"/>
    <property type="molecule type" value="Genomic_DNA"/>
</dbReference>
<dbReference type="PANTHER" id="PTHR42663:SF6">
    <property type="entry name" value="HYDROLASE C777.06C-RELATED"/>
    <property type="match status" value="1"/>
</dbReference>
<protein>
    <submittedName>
        <fullName evidence="1">PhnP protein</fullName>
    </submittedName>
</protein>
<dbReference type="OrthoDB" id="341300at2759"/>
<dbReference type="Gene3D" id="3.60.15.10">
    <property type="entry name" value="Ribonuclease Z/Hydroxyacylglutathione hydrolase-like"/>
    <property type="match status" value="1"/>
</dbReference>